<name>A0ABT8FYE5_9MICO</name>
<evidence type="ECO:0000313" key="6">
    <source>
        <dbReference type="EMBL" id="MDN4471921.1"/>
    </source>
</evidence>
<feature type="region of interest" description="Disordered" evidence="4">
    <location>
        <begin position="1"/>
        <end position="30"/>
    </location>
</feature>
<keyword evidence="1" id="KW-0805">Transcription regulation</keyword>
<dbReference type="SMART" id="SM00354">
    <property type="entry name" value="HTH_LACI"/>
    <property type="match status" value="1"/>
</dbReference>
<feature type="domain" description="HTH lacI-type" evidence="5">
    <location>
        <begin position="22"/>
        <end position="78"/>
    </location>
</feature>
<accession>A0ABT8FYE5</accession>
<dbReference type="CDD" id="cd01392">
    <property type="entry name" value="HTH_LacI"/>
    <property type="match status" value="1"/>
</dbReference>
<dbReference type="SUPFAM" id="SSF53822">
    <property type="entry name" value="Periplasmic binding protein-like I"/>
    <property type="match status" value="1"/>
</dbReference>
<proteinExistence type="predicted"/>
<dbReference type="Pfam" id="PF00356">
    <property type="entry name" value="LacI"/>
    <property type="match status" value="1"/>
</dbReference>
<evidence type="ECO:0000256" key="4">
    <source>
        <dbReference type="SAM" id="MobiDB-lite"/>
    </source>
</evidence>
<feature type="compositionally biased region" description="Low complexity" evidence="4">
    <location>
        <begin position="7"/>
        <end position="16"/>
    </location>
</feature>
<dbReference type="InterPro" id="IPR010982">
    <property type="entry name" value="Lambda_DNA-bd_dom_sf"/>
</dbReference>
<dbReference type="InterPro" id="IPR000843">
    <property type="entry name" value="HTH_LacI"/>
</dbReference>
<comment type="caution">
    <text evidence="6">The sequence shown here is derived from an EMBL/GenBank/DDBJ whole genome shotgun (WGS) entry which is preliminary data.</text>
</comment>
<dbReference type="Gene3D" id="1.10.260.40">
    <property type="entry name" value="lambda repressor-like DNA-binding domains"/>
    <property type="match status" value="1"/>
</dbReference>
<evidence type="ECO:0000256" key="3">
    <source>
        <dbReference type="ARBA" id="ARBA00023163"/>
    </source>
</evidence>
<organism evidence="6 7">
    <name type="scientific">Demequina zhanjiangensis</name>
    <dbReference type="NCBI Taxonomy" id="3051659"/>
    <lineage>
        <taxon>Bacteria</taxon>
        <taxon>Bacillati</taxon>
        <taxon>Actinomycetota</taxon>
        <taxon>Actinomycetes</taxon>
        <taxon>Micrococcales</taxon>
        <taxon>Demequinaceae</taxon>
        <taxon>Demequina</taxon>
    </lineage>
</organism>
<dbReference type="InterPro" id="IPR028082">
    <property type="entry name" value="Peripla_BP_I"/>
</dbReference>
<gene>
    <name evidence="6" type="ORF">QQX04_02805</name>
</gene>
<evidence type="ECO:0000313" key="7">
    <source>
        <dbReference type="Proteomes" id="UP001172738"/>
    </source>
</evidence>
<dbReference type="PROSITE" id="PS50932">
    <property type="entry name" value="HTH_LACI_2"/>
    <property type="match status" value="1"/>
</dbReference>
<dbReference type="InterPro" id="IPR046335">
    <property type="entry name" value="LacI/GalR-like_sensor"/>
</dbReference>
<protein>
    <submittedName>
        <fullName evidence="6">LacI family DNA-binding transcriptional regulator</fullName>
    </submittedName>
</protein>
<reference evidence="6" key="1">
    <citation type="submission" date="2023-06" db="EMBL/GenBank/DDBJ databases">
        <title>SYSU T00b26.</title>
        <authorList>
            <person name="Gao L."/>
            <person name="Fang B.-Z."/>
            <person name="Li W.-J."/>
        </authorList>
    </citation>
    <scope>NUCLEOTIDE SEQUENCE</scope>
    <source>
        <strain evidence="6">SYSU T00b26</strain>
    </source>
</reference>
<dbReference type="EMBL" id="JAUHPV010000002">
    <property type="protein sequence ID" value="MDN4471921.1"/>
    <property type="molecule type" value="Genomic_DNA"/>
</dbReference>
<dbReference type="Proteomes" id="UP001172738">
    <property type="component" value="Unassembled WGS sequence"/>
</dbReference>
<keyword evidence="2 6" id="KW-0238">DNA-binding</keyword>
<keyword evidence="3" id="KW-0804">Transcription</keyword>
<dbReference type="SUPFAM" id="SSF47413">
    <property type="entry name" value="lambda repressor-like DNA-binding domains"/>
    <property type="match status" value="1"/>
</dbReference>
<dbReference type="Gene3D" id="3.40.50.2300">
    <property type="match status" value="2"/>
</dbReference>
<evidence type="ECO:0000259" key="5">
    <source>
        <dbReference type="PROSITE" id="PS50932"/>
    </source>
</evidence>
<dbReference type="Pfam" id="PF13377">
    <property type="entry name" value="Peripla_BP_3"/>
    <property type="match status" value="1"/>
</dbReference>
<dbReference type="PANTHER" id="PTHR30146:SF153">
    <property type="entry name" value="LACTOSE OPERON REPRESSOR"/>
    <property type="match status" value="1"/>
</dbReference>
<evidence type="ECO:0000256" key="1">
    <source>
        <dbReference type="ARBA" id="ARBA00023015"/>
    </source>
</evidence>
<keyword evidence="7" id="KW-1185">Reference proteome</keyword>
<evidence type="ECO:0000256" key="2">
    <source>
        <dbReference type="ARBA" id="ARBA00023125"/>
    </source>
</evidence>
<dbReference type="PANTHER" id="PTHR30146">
    <property type="entry name" value="LACI-RELATED TRANSCRIPTIONAL REPRESSOR"/>
    <property type="match status" value="1"/>
</dbReference>
<dbReference type="RefSeq" id="WP_301126086.1">
    <property type="nucleotide sequence ID" value="NZ_JAUHPV010000002.1"/>
</dbReference>
<sequence>MPDERTAPGSPAPAGEGARRRPTSADVARRAGVSRATVSFVLNDNPTQRISPATREAVLAAAAELGYLPSPHAAALRSGRSKLVLMLVPHWASSETVMRYLELAGSHLAEHGLLSVTHIERSAPLRELLTAVHPAAVLSLVPLSDEESALLAQAGVVEVHGYIADFPDRTRTVTLNQEHMGHAQATHLVDRGYDRLVYVAGPEIGHPIRPAGRLAGARAAADEHGVPLEHRTYRTEDELAALVDAWHSSEGRLGVCAFDDVTALEVLASLRTHGVDVPGHVGIVGMDDIPAARFSEPPLTTVRPQLGPQALAVAHATLEALDVPFDDTEKVASGEMPVAAVVQRSST</sequence>
<dbReference type="GO" id="GO:0003677">
    <property type="term" value="F:DNA binding"/>
    <property type="evidence" value="ECO:0007669"/>
    <property type="project" value="UniProtKB-KW"/>
</dbReference>